<proteinExistence type="inferred from homology"/>
<evidence type="ECO:0000256" key="5">
    <source>
        <dbReference type="ARBA" id="ARBA00022692"/>
    </source>
</evidence>
<feature type="compositionally biased region" description="Gly residues" evidence="11">
    <location>
        <begin position="1647"/>
        <end position="1658"/>
    </location>
</feature>
<dbReference type="PROSITE" id="PS50929">
    <property type="entry name" value="ABC_TM1F"/>
    <property type="match status" value="2"/>
</dbReference>
<evidence type="ECO:0000256" key="1">
    <source>
        <dbReference type="ARBA" id="ARBA00004141"/>
    </source>
</evidence>
<feature type="transmembrane region" description="Helical" evidence="12">
    <location>
        <begin position="493"/>
        <end position="519"/>
    </location>
</feature>
<feature type="compositionally biased region" description="Low complexity" evidence="11">
    <location>
        <begin position="1546"/>
        <end position="1557"/>
    </location>
</feature>
<feature type="region of interest" description="Disordered" evidence="11">
    <location>
        <begin position="2167"/>
        <end position="2200"/>
    </location>
</feature>
<evidence type="ECO:0000313" key="16">
    <source>
        <dbReference type="Proteomes" id="UP000193411"/>
    </source>
</evidence>
<dbReference type="GO" id="GO:0140359">
    <property type="term" value="F:ABC-type transporter activity"/>
    <property type="evidence" value="ECO:0007669"/>
    <property type="project" value="InterPro"/>
</dbReference>
<evidence type="ECO:0000256" key="8">
    <source>
        <dbReference type="ARBA" id="ARBA00022840"/>
    </source>
</evidence>
<evidence type="ECO:0000259" key="13">
    <source>
        <dbReference type="PROSITE" id="PS50893"/>
    </source>
</evidence>
<dbReference type="CDD" id="cd03244">
    <property type="entry name" value="ABCC_MRP_domain2"/>
    <property type="match status" value="1"/>
</dbReference>
<dbReference type="CDD" id="cd18604">
    <property type="entry name" value="ABC_6TM_VMR1_D2_like"/>
    <property type="match status" value="1"/>
</dbReference>
<evidence type="ECO:0008006" key="17">
    <source>
        <dbReference type="Google" id="ProtNLM"/>
    </source>
</evidence>
<dbReference type="FunFam" id="3.40.50.300:FF:000610">
    <property type="entry name" value="Multidrug resistance-associated ABC transporter"/>
    <property type="match status" value="1"/>
</dbReference>
<feature type="region of interest" description="Disordered" evidence="11">
    <location>
        <begin position="1733"/>
        <end position="1852"/>
    </location>
</feature>
<sequence>MECNLINPPSTSSSPLRCTCARLDSPQAEPHCGFSLLPTSDPDQPLLGSAGTASQTIGDESDHVQVKFADAPPQPVKWALALKSLLIVANLVLVFLPQLEAVAALAGGLFAVPVTPVQIVHASVWAATLAFSLATNNQRSHGYTVPIFVLAAFSVLVEPAMDLRWSAVATPIFLAAITAIAEYELERKHREEYLASRFVDAGYVPSLEPQASIFSQWVTYSWCNPLLRRGVKKHLTDEDVWELVHDDSARATWTQFNTYRHQTSKFGLSIVRTILPLLVTQVICGILSAFFSFSGPFFLNRIVSFIENKSPDTPHIQGYVLVLGMFLFTNINNLFESRAAFCGTRSGFRVRSILITEVYLKVLTRKATAGAGKITNLFGSDSSKVHVWFCWAHGLFVTPLQLVIAIGSLYFVLGWSAFVGIAFLVCLAPIQSYLTKQGYRRQKLVMEASDARMSRINEMLLSIRMIKFNAWGSKFAQKVTDTREKELNCMRSYFLVQAFANAVYTSGLIVVSLITFLSYTKLQGAELDATTCFTAISLFRALNNPVDELAFRITNFFETRVSYKRITQFLDDQVDMDHYQWHPLPDQVLREMDRRIPPQVTVDPATGALPTRQMRSALLRNASPAPAYGTFHGTDNEVHAEESLVGFRNATLSWDIEVADLAADDKKPTASPSSASDEDVPVDAPEPFRLKGLNVVFPPGKLSLIVGLTASGKSSILHGLLGEMKLEDGQIMMPTEGVALVSQQAWLMNATIRNNITFNLPYDEQRYLRTIHACALARDLEQLAGGDQTEVGERGILLSGGQKQRINLARACYSDAKVVLFGDRTTVLRQLNGCEEAKLFDAVSDEYDDEGFGSDASITAKSGTAANTVEAKRNGKVGMGVYKLYLSSTGGWPFWSFYILGIVASYLCRIAADNWLRIWARQYAEVNQLNEKPDDELGMLNAMVLMVAQLYQAVTVDVNYYLSVYAVLGLVAVLVTLGQSYFKFVGSMTASRTLHARLLKSVLDAPVAFYDSTPAGRIINRFSQDMGSVDTSLMNNFGGLVNFIIGMIAELVLVGAVVPLFFAMIPFLLYIYWSIASYYLETTREVKRVQSTHQSPMYSHFQETINGATVIRAFRSETRFTRHMWRTVDNVNRGLFTQIALNRWMSQRTGFTDSLVLLSTGIAILVSLDSLDGGLAGLCLSYALVFSSSVVWLVRTWSMLEINANSLERVGEYLNLPKEEDASLHTASNLEDAANQIVTSTVGGEAEIPDTVRVAQTVPADWPQFGRVEFRNVTCRYRADLPPVLKNISFTVEPGARVAICGRTGAGKSSTVLALFRFIACETGQILIDGVDISQLMLDDVRSRMSILPQDPVCFEGTIRSNLDIFNEIDDSILNNALNRVQCGNPVTLDTPVSENASNLSIGQRQLLMIARALLRGSKIMVLDEATASVDAQSDAKIQTTLRESPEFKNSSMICIAHRIKTIIDFDKVIVLDHGEVVQMGTPFELLQDETGPFYSMCIETGEFDQLARIAEEAEDARRNPSDPLLLPPIATNRPASIVSTTGKESSSSQGASSPKLSGGGSSRRGSFSNNNGGMGTPLGSARQSHHSVAPPVRVNAAPPGPPSTYSLGQGGPSAEFASRVAISSSISRSRQGSANPNHALGLGTTPIGGGGGGGGGLRPLAPLVNATSHDSHLNPAVTLIPGPNQTSGSGGGGSTAIASSHQYTTAPTANGSSTGAFMTAPAVVMASAEKLAVPRKPSSRLRTPSPVLRPVSHDTLSSNTDRPMSTASRESSAAAQPSRPPSSTGVGGGSGARGYLKASPLQSIMSPADTPTKGTSVNTSRSVVQAPPQSDAAASMGGGKAAPMDKEESNQGCVEDGTHVVLTQEIVVAKNVLRVDQKGQSPADLEQQLKSISHVRLDRLNLVDVGFLATLPHITNLYLQHNNLTTTSGLSSLPSLRFLTLAHNRLTTIADLAALTRLVLLDLSHNHLPSPLATHIPHLPRSLVFLDLSANTCTANLTAAELMPLLSSHLPMLDELNGQVIPHADTDADADAEQHDRPDDDEDFLAYLAYAGTADHDGKSSLVAGSVSTLIESVRGGADPVALAVASRVVAQSATAAAAAGNGGGRVGQAGGSLVDPGVLKVAAFNVSEVREAVAGTLRRAGKRGEVGGGASGEYSRRVEEVKARYGFSGGGGRSGEAPGSKVDGVVVEEEAETQAGPS</sequence>
<keyword evidence="9 12" id="KW-1133">Transmembrane helix</keyword>
<evidence type="ECO:0000313" key="15">
    <source>
        <dbReference type="EMBL" id="ORZ41439.1"/>
    </source>
</evidence>
<dbReference type="InterPro" id="IPR027417">
    <property type="entry name" value="P-loop_NTPase"/>
</dbReference>
<dbReference type="InterPro" id="IPR003439">
    <property type="entry name" value="ABC_transporter-like_ATP-bd"/>
</dbReference>
<feature type="compositionally biased region" description="Polar residues" evidence="11">
    <location>
        <begin position="1813"/>
        <end position="1824"/>
    </location>
</feature>
<keyword evidence="3" id="KW-0813">Transport</keyword>
<keyword evidence="7" id="KW-0547">Nucleotide-binding</keyword>
<dbReference type="SMART" id="SM00382">
    <property type="entry name" value="AAA"/>
    <property type="match status" value="2"/>
</dbReference>
<dbReference type="Gene3D" id="3.40.50.300">
    <property type="entry name" value="P-loop containing nucleotide triphosphate hydrolases"/>
    <property type="match status" value="2"/>
</dbReference>
<organism evidence="15 16">
    <name type="scientific">Catenaria anguillulae PL171</name>
    <dbReference type="NCBI Taxonomy" id="765915"/>
    <lineage>
        <taxon>Eukaryota</taxon>
        <taxon>Fungi</taxon>
        <taxon>Fungi incertae sedis</taxon>
        <taxon>Blastocladiomycota</taxon>
        <taxon>Blastocladiomycetes</taxon>
        <taxon>Blastocladiales</taxon>
        <taxon>Catenariaceae</taxon>
        <taxon>Catenaria</taxon>
    </lineage>
</organism>
<dbReference type="SUPFAM" id="SSF90123">
    <property type="entry name" value="ABC transporter transmembrane region"/>
    <property type="match status" value="2"/>
</dbReference>
<dbReference type="SUPFAM" id="SSF52540">
    <property type="entry name" value="P-loop containing nucleoside triphosphate hydrolases"/>
    <property type="match status" value="2"/>
</dbReference>
<dbReference type="InterPro" id="IPR001611">
    <property type="entry name" value="Leu-rich_rpt"/>
</dbReference>
<feature type="region of interest" description="Disordered" evidence="11">
    <location>
        <begin position="1628"/>
        <end position="1699"/>
    </location>
</feature>
<keyword evidence="8" id="KW-0067">ATP-binding</keyword>
<dbReference type="Gene3D" id="1.20.1560.10">
    <property type="entry name" value="ABC transporter type 1, transmembrane domain"/>
    <property type="match status" value="2"/>
</dbReference>
<evidence type="ECO:0000256" key="9">
    <source>
        <dbReference type="ARBA" id="ARBA00022989"/>
    </source>
</evidence>
<evidence type="ECO:0000256" key="6">
    <source>
        <dbReference type="ARBA" id="ARBA00022737"/>
    </source>
</evidence>
<evidence type="ECO:0000256" key="7">
    <source>
        <dbReference type="ARBA" id="ARBA00022741"/>
    </source>
</evidence>
<feature type="compositionally biased region" description="Polar residues" evidence="11">
    <location>
        <begin position="1755"/>
        <end position="1767"/>
    </location>
</feature>
<feature type="transmembrane region" description="Helical" evidence="12">
    <location>
        <begin position="274"/>
        <end position="296"/>
    </location>
</feature>
<keyword evidence="16" id="KW-1185">Reference proteome</keyword>
<feature type="compositionally biased region" description="Low complexity" evidence="11">
    <location>
        <begin position="1589"/>
        <end position="1598"/>
    </location>
</feature>
<keyword evidence="4" id="KW-0433">Leucine-rich repeat</keyword>
<evidence type="ECO:0000259" key="14">
    <source>
        <dbReference type="PROSITE" id="PS50929"/>
    </source>
</evidence>
<dbReference type="OrthoDB" id="6500128at2759"/>
<feature type="transmembrane region" description="Helical" evidence="12">
    <location>
        <begin position="385"/>
        <end position="406"/>
    </location>
</feature>
<dbReference type="GO" id="GO:0016887">
    <property type="term" value="F:ATP hydrolysis activity"/>
    <property type="evidence" value="ECO:0007669"/>
    <property type="project" value="InterPro"/>
</dbReference>
<dbReference type="STRING" id="765915.A0A1Y2I3X9"/>
<feature type="transmembrane region" description="Helical" evidence="12">
    <location>
        <begin position="1060"/>
        <end position="1080"/>
    </location>
</feature>
<dbReference type="CDD" id="cd18596">
    <property type="entry name" value="ABC_6TM_VMR1_D1_like"/>
    <property type="match status" value="1"/>
</dbReference>
<dbReference type="Pfam" id="PF00664">
    <property type="entry name" value="ABC_membrane"/>
    <property type="match status" value="2"/>
</dbReference>
<evidence type="ECO:0000256" key="11">
    <source>
        <dbReference type="SAM" id="MobiDB-lite"/>
    </source>
</evidence>
<evidence type="ECO:0000256" key="12">
    <source>
        <dbReference type="SAM" id="Phobius"/>
    </source>
</evidence>
<feature type="transmembrane region" description="Helical" evidence="12">
    <location>
        <begin position="141"/>
        <end position="157"/>
    </location>
</feature>
<dbReference type="FunFam" id="1.20.1560.10:FF:000013">
    <property type="entry name" value="ABC transporter C family member 2"/>
    <property type="match status" value="1"/>
</dbReference>
<dbReference type="Proteomes" id="UP000193411">
    <property type="component" value="Unassembled WGS sequence"/>
</dbReference>
<gene>
    <name evidence="15" type="ORF">BCR44DRAFT_1457024</name>
</gene>
<feature type="region of interest" description="Disordered" evidence="11">
    <location>
        <begin position="663"/>
        <end position="682"/>
    </location>
</feature>
<feature type="transmembrane region" description="Helical" evidence="12">
    <location>
        <begin position="892"/>
        <end position="912"/>
    </location>
</feature>
<reference evidence="15 16" key="1">
    <citation type="submission" date="2016-07" db="EMBL/GenBank/DDBJ databases">
        <title>Pervasive Adenine N6-methylation of Active Genes in Fungi.</title>
        <authorList>
            <consortium name="DOE Joint Genome Institute"/>
            <person name="Mondo S.J."/>
            <person name="Dannebaum R.O."/>
            <person name="Kuo R.C."/>
            <person name="Labutti K."/>
            <person name="Haridas S."/>
            <person name="Kuo A."/>
            <person name="Salamov A."/>
            <person name="Ahrendt S.R."/>
            <person name="Lipzen A."/>
            <person name="Sullivan W."/>
            <person name="Andreopoulos W.B."/>
            <person name="Clum A."/>
            <person name="Lindquist E."/>
            <person name="Daum C."/>
            <person name="Ramamoorthy G.K."/>
            <person name="Gryganskyi A."/>
            <person name="Culley D."/>
            <person name="Magnuson J.K."/>
            <person name="James T.Y."/>
            <person name="O'Malley M.A."/>
            <person name="Stajich J.E."/>
            <person name="Spatafora J.W."/>
            <person name="Visel A."/>
            <person name="Grigoriev I.V."/>
        </authorList>
    </citation>
    <scope>NUCLEOTIDE SEQUENCE [LARGE SCALE GENOMIC DNA]</scope>
    <source>
        <strain evidence="15 16">PL171</strain>
    </source>
</reference>
<feature type="domain" description="ABC transporter" evidence="13">
    <location>
        <begin position="1268"/>
        <end position="1499"/>
    </location>
</feature>
<evidence type="ECO:0000256" key="4">
    <source>
        <dbReference type="ARBA" id="ARBA00022614"/>
    </source>
</evidence>
<evidence type="ECO:0000256" key="10">
    <source>
        <dbReference type="ARBA" id="ARBA00023136"/>
    </source>
</evidence>
<dbReference type="PANTHER" id="PTHR24223:SF353">
    <property type="entry name" value="ABC TRANSPORTER ATP-BINDING PROTEIN_PERMEASE VMR1-RELATED"/>
    <property type="match status" value="1"/>
</dbReference>
<feature type="domain" description="ABC transmembrane type-1" evidence="14">
    <location>
        <begin position="961"/>
        <end position="1201"/>
    </location>
</feature>
<feature type="transmembrane region" description="Helical" evidence="12">
    <location>
        <begin position="85"/>
        <end position="111"/>
    </location>
</feature>
<dbReference type="EMBL" id="MCFL01000001">
    <property type="protein sequence ID" value="ORZ41439.1"/>
    <property type="molecule type" value="Genomic_DNA"/>
</dbReference>
<feature type="compositionally biased region" description="Low complexity" evidence="11">
    <location>
        <begin position="1768"/>
        <end position="1785"/>
    </location>
</feature>
<keyword evidence="5 12" id="KW-0812">Transmembrane</keyword>
<dbReference type="PROSITE" id="PS50893">
    <property type="entry name" value="ABC_TRANSPORTER_2"/>
    <property type="match status" value="2"/>
</dbReference>
<dbReference type="Pfam" id="PF12799">
    <property type="entry name" value="LRR_4"/>
    <property type="match status" value="1"/>
</dbReference>
<dbReference type="InterPro" id="IPR025875">
    <property type="entry name" value="Leu-rich_rpt_4"/>
</dbReference>
<evidence type="ECO:0000256" key="2">
    <source>
        <dbReference type="ARBA" id="ARBA00009726"/>
    </source>
</evidence>
<feature type="transmembrane region" description="Helical" evidence="12">
    <location>
        <begin position="316"/>
        <end position="335"/>
    </location>
</feature>
<name>A0A1Y2I3X9_9FUNG</name>
<feature type="region of interest" description="Disordered" evidence="11">
    <location>
        <begin position="1514"/>
        <end position="1613"/>
    </location>
</feature>
<feature type="domain" description="ABC transporter" evidence="13">
    <location>
        <begin position="675"/>
        <end position="898"/>
    </location>
</feature>
<feature type="transmembrane region" description="Helical" evidence="12">
    <location>
        <begin position="960"/>
        <end position="982"/>
    </location>
</feature>
<dbReference type="Gene3D" id="3.80.10.10">
    <property type="entry name" value="Ribonuclease Inhibitor"/>
    <property type="match status" value="1"/>
</dbReference>
<dbReference type="GO" id="GO:0005524">
    <property type="term" value="F:ATP binding"/>
    <property type="evidence" value="ECO:0007669"/>
    <property type="project" value="UniProtKB-KW"/>
</dbReference>
<dbReference type="SUPFAM" id="SSF52075">
    <property type="entry name" value="Outer arm dynein light chain 1"/>
    <property type="match status" value="1"/>
</dbReference>
<dbReference type="InterPro" id="IPR011527">
    <property type="entry name" value="ABC1_TM_dom"/>
</dbReference>
<dbReference type="InterPro" id="IPR050173">
    <property type="entry name" value="ABC_transporter_C-like"/>
</dbReference>
<dbReference type="GO" id="GO:0016020">
    <property type="term" value="C:membrane"/>
    <property type="evidence" value="ECO:0007669"/>
    <property type="project" value="UniProtKB-SubCell"/>
</dbReference>
<dbReference type="Pfam" id="PF00005">
    <property type="entry name" value="ABC_tran"/>
    <property type="match status" value="2"/>
</dbReference>
<dbReference type="InterPro" id="IPR032675">
    <property type="entry name" value="LRR_dom_sf"/>
</dbReference>
<feature type="compositionally biased region" description="Polar residues" evidence="11">
    <location>
        <begin position="1534"/>
        <end position="1545"/>
    </location>
</feature>
<feature type="domain" description="ABC transmembrane type-1" evidence="14">
    <location>
        <begin position="282"/>
        <end position="558"/>
    </location>
</feature>
<feature type="transmembrane region" description="Helical" evidence="12">
    <location>
        <begin position="937"/>
        <end position="954"/>
    </location>
</feature>
<evidence type="ECO:0000256" key="3">
    <source>
        <dbReference type="ARBA" id="ARBA00022448"/>
    </source>
</evidence>
<keyword evidence="6" id="KW-0677">Repeat</keyword>
<comment type="subcellular location">
    <subcellularLocation>
        <location evidence="1">Membrane</location>
        <topology evidence="1">Multi-pass membrane protein</topology>
    </subcellularLocation>
</comment>
<accession>A0A1Y2I3X9</accession>
<dbReference type="PROSITE" id="PS51450">
    <property type="entry name" value="LRR"/>
    <property type="match status" value="2"/>
</dbReference>
<comment type="caution">
    <text evidence="15">The sequence shown here is derived from an EMBL/GenBank/DDBJ whole genome shotgun (WGS) entry which is preliminary data.</text>
</comment>
<feature type="transmembrane region" description="Helical" evidence="12">
    <location>
        <begin position="412"/>
        <end position="434"/>
    </location>
</feature>
<protein>
    <recommendedName>
        <fullName evidence="17">P-loop containing nucleoside triphosphate hydrolase protein</fullName>
    </recommendedName>
</protein>
<dbReference type="PANTHER" id="PTHR24223">
    <property type="entry name" value="ATP-BINDING CASSETTE SUB-FAMILY C"/>
    <property type="match status" value="1"/>
</dbReference>
<dbReference type="InterPro" id="IPR003593">
    <property type="entry name" value="AAA+_ATPase"/>
</dbReference>
<keyword evidence="10 12" id="KW-0472">Membrane</keyword>
<comment type="similarity">
    <text evidence="2">Belongs to the ABC transporter superfamily. ABCC family. Conjugate transporter (TC 3.A.1.208) subfamily.</text>
</comment>
<dbReference type="InterPro" id="IPR036640">
    <property type="entry name" value="ABC1_TM_sf"/>
</dbReference>